<dbReference type="InterPro" id="IPR009057">
    <property type="entry name" value="Homeodomain-like_sf"/>
</dbReference>
<dbReference type="GO" id="GO:0003691">
    <property type="term" value="F:double-stranded telomeric DNA binding"/>
    <property type="evidence" value="ECO:0007669"/>
    <property type="project" value="TreeGrafter"/>
</dbReference>
<evidence type="ECO:0000313" key="5">
    <source>
        <dbReference type="Proteomes" id="UP001148018"/>
    </source>
</evidence>
<dbReference type="PANTHER" id="PTHR46734">
    <property type="entry name" value="TELOMERIC REPEAT-BINDING FACTOR 1 TERF1"/>
    <property type="match status" value="1"/>
</dbReference>
<comment type="caution">
    <text evidence="4">The sequence shown here is derived from an EMBL/GenBank/DDBJ whole genome shotgun (WGS) entry which is preliminary data.</text>
</comment>
<dbReference type="Pfam" id="PF00249">
    <property type="entry name" value="Myb_DNA-binding"/>
    <property type="match status" value="1"/>
</dbReference>
<evidence type="ECO:0000313" key="4">
    <source>
        <dbReference type="EMBL" id="KAJ3611432.1"/>
    </source>
</evidence>
<dbReference type="PANTHER" id="PTHR46734:SF1">
    <property type="entry name" value="TELOMERIC REPEAT-BINDING FACTOR 1"/>
    <property type="match status" value="1"/>
</dbReference>
<dbReference type="Gene3D" id="1.10.10.60">
    <property type="entry name" value="Homeodomain-like"/>
    <property type="match status" value="1"/>
</dbReference>
<dbReference type="InterPro" id="IPR036507">
    <property type="entry name" value="Telomere_rpt-bd_fac_dimer_sf"/>
</dbReference>
<keyword evidence="5" id="KW-1185">Reference proteome</keyword>
<protein>
    <submittedName>
        <fullName evidence="4">Uncharacterized protein</fullName>
    </submittedName>
</protein>
<dbReference type="SUPFAM" id="SSF46689">
    <property type="entry name" value="Homeodomain-like"/>
    <property type="match status" value="1"/>
</dbReference>
<evidence type="ECO:0000259" key="3">
    <source>
        <dbReference type="PROSITE" id="PS51294"/>
    </source>
</evidence>
<dbReference type="InterPro" id="IPR001005">
    <property type="entry name" value="SANT/Myb"/>
</dbReference>
<dbReference type="GO" id="GO:0098505">
    <property type="term" value="F:G-rich strand telomeric DNA binding"/>
    <property type="evidence" value="ECO:0007669"/>
    <property type="project" value="TreeGrafter"/>
</dbReference>
<sequence>MDTESNGRELFNPSEFIPDDSVDFSRVSAIASRWMFDFSFLSLCRHFREGGLDRFTTTRRTFEAISQGFRLRREQVQKQKIAAFLGGVLCGQQLDVVCEKENKVTPLMSAINVWETLKETVPDQTLHSSVSTLLYVQSVGVFLEKGQTAMASTALMWLEEKHCIPKNLSVKLSTLVARGDTYHPFMRNFSYQHLLEKVREFLDTFLAGKPPDFLLQKWTYDMDQCLRRGVWKHGEGNWRLMLLDYNFRGRTGTMLKDRWRILKRDFQAR</sequence>
<dbReference type="GO" id="GO:0008017">
    <property type="term" value="F:microtubule binding"/>
    <property type="evidence" value="ECO:0007669"/>
    <property type="project" value="TreeGrafter"/>
</dbReference>
<accession>A0A9Q0EVI3</accession>
<dbReference type="EMBL" id="JANIIK010000037">
    <property type="protein sequence ID" value="KAJ3611432.1"/>
    <property type="molecule type" value="Genomic_DNA"/>
</dbReference>
<dbReference type="GO" id="GO:0000783">
    <property type="term" value="C:nuclear telomere cap complex"/>
    <property type="evidence" value="ECO:0007669"/>
    <property type="project" value="TreeGrafter"/>
</dbReference>
<dbReference type="OrthoDB" id="608866at2759"/>
<dbReference type="Proteomes" id="UP001148018">
    <property type="component" value="Unassembled WGS sequence"/>
</dbReference>
<dbReference type="CDD" id="cd11660">
    <property type="entry name" value="SANT_TRF"/>
    <property type="match status" value="1"/>
</dbReference>
<dbReference type="GO" id="GO:0071532">
    <property type="term" value="F:ankyrin repeat binding"/>
    <property type="evidence" value="ECO:0007669"/>
    <property type="project" value="TreeGrafter"/>
</dbReference>
<dbReference type="SUPFAM" id="SSF63600">
    <property type="entry name" value="Telomeric repeat binding factor (TRF) dimerisation domain"/>
    <property type="match status" value="1"/>
</dbReference>
<dbReference type="GO" id="GO:1905839">
    <property type="term" value="P:negative regulation of telomeric D-loop disassembly"/>
    <property type="evidence" value="ECO:0007669"/>
    <property type="project" value="TreeGrafter"/>
</dbReference>
<evidence type="ECO:0000256" key="1">
    <source>
        <dbReference type="ARBA" id="ARBA00023242"/>
    </source>
</evidence>
<organism evidence="4 5">
    <name type="scientific">Muraenolepis orangiensis</name>
    <name type="common">Patagonian moray cod</name>
    <dbReference type="NCBI Taxonomy" id="630683"/>
    <lineage>
        <taxon>Eukaryota</taxon>
        <taxon>Metazoa</taxon>
        <taxon>Chordata</taxon>
        <taxon>Craniata</taxon>
        <taxon>Vertebrata</taxon>
        <taxon>Euteleostomi</taxon>
        <taxon>Actinopterygii</taxon>
        <taxon>Neopterygii</taxon>
        <taxon>Teleostei</taxon>
        <taxon>Neoteleostei</taxon>
        <taxon>Acanthomorphata</taxon>
        <taxon>Zeiogadaria</taxon>
        <taxon>Gadariae</taxon>
        <taxon>Gadiformes</taxon>
        <taxon>Muraenolepidoidei</taxon>
        <taxon>Muraenolepididae</taxon>
        <taxon>Muraenolepis</taxon>
    </lineage>
</organism>
<evidence type="ECO:0000259" key="2">
    <source>
        <dbReference type="PROSITE" id="PS50090"/>
    </source>
</evidence>
<feature type="domain" description="Myb-like" evidence="2">
    <location>
        <begin position="217"/>
        <end position="263"/>
    </location>
</feature>
<dbReference type="InterPro" id="IPR052450">
    <property type="entry name" value="TRBD-Containing_Protein"/>
</dbReference>
<name>A0A9Q0EVI3_9TELE</name>
<gene>
    <name evidence="4" type="ORF">NHX12_021447</name>
</gene>
<dbReference type="PROSITE" id="PS50090">
    <property type="entry name" value="MYB_LIKE"/>
    <property type="match status" value="1"/>
</dbReference>
<dbReference type="InterPro" id="IPR017930">
    <property type="entry name" value="Myb_dom"/>
</dbReference>
<dbReference type="Gene3D" id="1.25.40.210">
    <property type="entry name" value="Telomere repeat-binding factor, dimerisation domain"/>
    <property type="match status" value="1"/>
</dbReference>
<proteinExistence type="predicted"/>
<reference evidence="4" key="1">
    <citation type="submission" date="2022-07" db="EMBL/GenBank/DDBJ databases">
        <title>Chromosome-level genome of Muraenolepis orangiensis.</title>
        <authorList>
            <person name="Kim J."/>
        </authorList>
    </citation>
    <scope>NUCLEOTIDE SEQUENCE</scope>
    <source>
        <strain evidence="4">KU_S4_2022</strain>
        <tissue evidence="4">Muscle</tissue>
    </source>
</reference>
<keyword evidence="1" id="KW-0539">Nucleus</keyword>
<feature type="domain" description="HTH myb-type" evidence="3">
    <location>
        <begin position="216"/>
        <end position="267"/>
    </location>
</feature>
<dbReference type="GO" id="GO:0008301">
    <property type="term" value="F:DNA binding, bending"/>
    <property type="evidence" value="ECO:0007669"/>
    <property type="project" value="TreeGrafter"/>
</dbReference>
<dbReference type="PROSITE" id="PS51294">
    <property type="entry name" value="HTH_MYB"/>
    <property type="match status" value="1"/>
</dbReference>
<dbReference type="GO" id="GO:0007004">
    <property type="term" value="P:telomere maintenance via telomerase"/>
    <property type="evidence" value="ECO:0007669"/>
    <property type="project" value="TreeGrafter"/>
</dbReference>
<dbReference type="AlphaFoldDB" id="A0A9Q0EVI3"/>
<dbReference type="GO" id="GO:0003720">
    <property type="term" value="F:telomerase activity"/>
    <property type="evidence" value="ECO:0007669"/>
    <property type="project" value="TreeGrafter"/>
</dbReference>
<dbReference type="GO" id="GO:0008156">
    <property type="term" value="P:negative regulation of DNA replication"/>
    <property type="evidence" value="ECO:0007669"/>
    <property type="project" value="TreeGrafter"/>
</dbReference>